<dbReference type="Gene3D" id="3.20.20.140">
    <property type="entry name" value="Metal-dependent hydrolases"/>
    <property type="match status" value="1"/>
</dbReference>
<keyword evidence="3" id="KW-0378">Hydrolase</keyword>
<evidence type="ECO:0000313" key="4">
    <source>
        <dbReference type="Proteomes" id="UP000559010"/>
    </source>
</evidence>
<reference evidence="3 4" key="1">
    <citation type="submission" date="2020-04" db="EMBL/GenBank/DDBJ databases">
        <title>Flammeovirgaceae bacterium KN852 isolated from deep sea.</title>
        <authorList>
            <person name="Zhang D.-C."/>
        </authorList>
    </citation>
    <scope>NUCLEOTIDE SEQUENCE [LARGE SCALE GENOMIC DNA]</scope>
    <source>
        <strain evidence="3 4">KN852</strain>
    </source>
</reference>
<evidence type="ECO:0000256" key="1">
    <source>
        <dbReference type="SAM" id="SignalP"/>
    </source>
</evidence>
<organism evidence="3 4">
    <name type="scientific">Marinigracilibium pacificum</name>
    <dbReference type="NCBI Taxonomy" id="2729599"/>
    <lineage>
        <taxon>Bacteria</taxon>
        <taxon>Pseudomonadati</taxon>
        <taxon>Bacteroidota</taxon>
        <taxon>Cytophagia</taxon>
        <taxon>Cytophagales</taxon>
        <taxon>Flammeovirgaceae</taxon>
        <taxon>Marinigracilibium</taxon>
    </lineage>
</organism>
<dbReference type="Pfam" id="PF01979">
    <property type="entry name" value="Amidohydro_1"/>
    <property type="match status" value="1"/>
</dbReference>
<dbReference type="SUPFAM" id="SSF51556">
    <property type="entry name" value="Metallo-dependent hydrolases"/>
    <property type="match status" value="1"/>
</dbReference>
<evidence type="ECO:0000259" key="2">
    <source>
        <dbReference type="Pfam" id="PF01979"/>
    </source>
</evidence>
<dbReference type="Proteomes" id="UP000559010">
    <property type="component" value="Unassembled WGS sequence"/>
</dbReference>
<dbReference type="PANTHER" id="PTHR43135">
    <property type="entry name" value="ALPHA-D-RIBOSE 1-METHYLPHOSPHONATE 5-TRIPHOSPHATE DIPHOSPHATASE"/>
    <property type="match status" value="1"/>
</dbReference>
<dbReference type="InterPro" id="IPR011059">
    <property type="entry name" value="Metal-dep_hydrolase_composite"/>
</dbReference>
<dbReference type="EMBL" id="JABBNU010000013">
    <property type="protein sequence ID" value="NMM50459.1"/>
    <property type="molecule type" value="Genomic_DNA"/>
</dbReference>
<dbReference type="GO" id="GO:0016810">
    <property type="term" value="F:hydrolase activity, acting on carbon-nitrogen (but not peptide) bonds"/>
    <property type="evidence" value="ECO:0007669"/>
    <property type="project" value="InterPro"/>
</dbReference>
<keyword evidence="1" id="KW-0732">Signal</keyword>
<accession>A0A848J7U7</accession>
<feature type="signal peptide" evidence="1">
    <location>
        <begin position="1"/>
        <end position="22"/>
    </location>
</feature>
<sequence length="429" mass="47183">MKTFKYILFTFLVSILSINAQAPSPGEPQESTIVIKNITIHKGDGELIQNGSVVFENGLIISVATGDASEIYEEAQVIDGKGQHLYPGFILPDNNVGLVEVNAVKATIDSSEPTSISPNIRSIIAYNTDSEIIPTLRFNGILLTQVVPSGGLISGQSSIVQLDAWNWEDAVVKMDEGIYMSWPMAMLPPRWWMNETKWRENEDYDKNVVRIRSMFGDAQAYAAGTSDERNLKLDAMKGLFDGSKKIYVHANRAKEIVSAITFVKEKGIENIVLVGGADAMYVSDFLKENNIPVILTDVHRLPMRPGADVFEPYKLASKLVNKGLKVALSYGGVANSRNLGFYAGTASAYGLGKEEALKLITSNTAEILGLDKYGVIQVGKSATFFLSEGDALDMSGNKITHAFIDGRKVKLDAMQQELYQKYKEKYNLN</sequence>
<evidence type="ECO:0000313" key="3">
    <source>
        <dbReference type="EMBL" id="NMM50459.1"/>
    </source>
</evidence>
<gene>
    <name evidence="3" type="ORF">HH304_18765</name>
</gene>
<dbReference type="InterPro" id="IPR006680">
    <property type="entry name" value="Amidohydro-rel"/>
</dbReference>
<dbReference type="SUPFAM" id="SSF51338">
    <property type="entry name" value="Composite domain of metallo-dependent hydrolases"/>
    <property type="match status" value="1"/>
</dbReference>
<dbReference type="AlphaFoldDB" id="A0A848J7U7"/>
<keyword evidence="4" id="KW-1185">Reference proteome</keyword>
<feature type="chain" id="PRO_5032750186" evidence="1">
    <location>
        <begin position="23"/>
        <end position="429"/>
    </location>
</feature>
<feature type="domain" description="Amidohydrolase-related" evidence="2">
    <location>
        <begin position="316"/>
        <end position="408"/>
    </location>
</feature>
<dbReference type="InterPro" id="IPR051781">
    <property type="entry name" value="Metallo-dep_Hydrolase"/>
</dbReference>
<dbReference type="RefSeq" id="WP_169684826.1">
    <property type="nucleotide sequence ID" value="NZ_JABBNU010000013.1"/>
</dbReference>
<comment type="caution">
    <text evidence="3">The sequence shown here is derived from an EMBL/GenBank/DDBJ whole genome shotgun (WGS) entry which is preliminary data.</text>
</comment>
<protein>
    <submittedName>
        <fullName evidence="3">Amidohydrolase family protein</fullName>
    </submittedName>
</protein>
<dbReference type="PANTHER" id="PTHR43135:SF3">
    <property type="entry name" value="ALPHA-D-RIBOSE 1-METHYLPHOSPHONATE 5-TRIPHOSPHATE DIPHOSPHATASE"/>
    <property type="match status" value="1"/>
</dbReference>
<dbReference type="InterPro" id="IPR032466">
    <property type="entry name" value="Metal_Hydrolase"/>
</dbReference>
<name>A0A848J7U7_9BACT</name>
<proteinExistence type="predicted"/>